<organism evidence="1 2">
    <name type="scientific">Kosmotoga arenicorallina S304</name>
    <dbReference type="NCBI Taxonomy" id="1453497"/>
    <lineage>
        <taxon>Bacteria</taxon>
        <taxon>Thermotogati</taxon>
        <taxon>Thermotogota</taxon>
        <taxon>Thermotogae</taxon>
        <taxon>Kosmotogales</taxon>
        <taxon>Kosmotogaceae</taxon>
        <taxon>Kosmotoga</taxon>
    </lineage>
</organism>
<reference evidence="1 2" key="1">
    <citation type="submission" date="2014-02" db="EMBL/GenBank/DDBJ databases">
        <title>Kosmotoga genome sequencing.</title>
        <authorList>
            <person name="Pollo S.M."/>
            <person name="Charchuk R."/>
            <person name="Nesbo C.L."/>
        </authorList>
    </citation>
    <scope>NUCLEOTIDE SEQUENCE [LARGE SCALE GENOMIC DNA]</scope>
    <source>
        <strain evidence="1 2">S304</strain>
    </source>
</reference>
<protein>
    <recommendedName>
        <fullName evidence="3">Histidine kinase domain-containing protein</fullName>
    </recommendedName>
</protein>
<dbReference type="RefSeq" id="WP_068346794.1">
    <property type="nucleotide sequence ID" value="NZ_JFHK01000005.1"/>
</dbReference>
<proteinExistence type="predicted"/>
<evidence type="ECO:0000313" key="1">
    <source>
        <dbReference type="EMBL" id="OAA31024.1"/>
    </source>
</evidence>
<comment type="caution">
    <text evidence="1">The sequence shown here is derived from an EMBL/GenBank/DDBJ whole genome shotgun (WGS) entry which is preliminary data.</text>
</comment>
<dbReference type="EMBL" id="JFHK01000005">
    <property type="protein sequence ID" value="OAA31024.1"/>
    <property type="molecule type" value="Genomic_DNA"/>
</dbReference>
<name>A0A176K219_9BACT</name>
<keyword evidence="2" id="KW-1185">Reference proteome</keyword>
<dbReference type="SUPFAM" id="SSF55874">
    <property type="entry name" value="ATPase domain of HSP90 chaperone/DNA topoisomerase II/histidine kinase"/>
    <property type="match status" value="1"/>
</dbReference>
<dbReference type="InterPro" id="IPR036890">
    <property type="entry name" value="HATPase_C_sf"/>
</dbReference>
<dbReference type="AlphaFoldDB" id="A0A176K219"/>
<gene>
    <name evidence="1" type="ORF">AT15_08595</name>
</gene>
<evidence type="ECO:0008006" key="3">
    <source>
        <dbReference type="Google" id="ProtNLM"/>
    </source>
</evidence>
<dbReference type="InterPro" id="IPR035965">
    <property type="entry name" value="PAS-like_dom_sf"/>
</dbReference>
<dbReference type="PATRIC" id="fig|1453497.3.peg.1703"/>
<dbReference type="SUPFAM" id="SSF55785">
    <property type="entry name" value="PYP-like sensor domain (PAS domain)"/>
    <property type="match status" value="1"/>
</dbReference>
<dbReference type="OrthoDB" id="9781208at2"/>
<dbReference type="STRING" id="1453497.AT15_08595"/>
<accession>A0A176K219</accession>
<evidence type="ECO:0000313" key="2">
    <source>
        <dbReference type="Proteomes" id="UP000077339"/>
    </source>
</evidence>
<dbReference type="Gene3D" id="3.30.565.10">
    <property type="entry name" value="Histidine kinase-like ATPase, C-terminal domain"/>
    <property type="match status" value="1"/>
</dbReference>
<dbReference type="Proteomes" id="UP000077339">
    <property type="component" value="Unassembled WGS sequence"/>
</dbReference>
<sequence length="462" mass="53517">MAERLIDSLTSAIVEIDNKGNILLRNSRFEASFGKISNIFEIINKSFWNILMDAIKKHYPLAFYDKRHRRILQNSREYYSLFLSPTKKGTFVVEFHRRNLENIKDELVEESHEKGNIIRKIELEFLTILNRFLITRGACFGLAWETGKKLFEAGVLSGFKLTGNDGSNEENKYLGSLKEPIVKNKIESCFESMVLEYSLSEETEISFKLLADFWIKLINLYASIYKPTVRATGNISGESAQKRSEFIKELTLRIRNYVEDAVGAITRFRREFFRSFDDKNLKEQFDELQKRLNILWDILVIFDEALSNTVLDKETDLLNLIKDIIKAFRTKIPPTIKIELSPDNWNPHIIKGDKVKLEILFSTLLEYALDNLKEKDIPSGEISFTLSSGESEYLVVIKDTGKKMHREKIENILKVPKSIEEGYQSFMLQAIILQQNIKFSIEAEEKGNSFILIFPKNSSSLK</sequence>